<proteinExistence type="predicted"/>
<dbReference type="EMBL" id="LAZP02000002">
    <property type="protein sequence ID" value="PFH63364.1"/>
    <property type="molecule type" value="Genomic_DNA"/>
</dbReference>
<keyword evidence="2" id="KW-1185">Reference proteome</keyword>
<reference evidence="1 2" key="1">
    <citation type="journal article" date="2015" name="BMC Genomics">
        <title>Gene expression during zombie ant biting behavior reflects the complexity underlying fungal parasitic behavioral manipulation.</title>
        <authorList>
            <person name="de Bekker C."/>
            <person name="Ohm R.A."/>
            <person name="Loreto R.G."/>
            <person name="Sebastian A."/>
            <person name="Albert I."/>
            <person name="Merrow M."/>
            <person name="Brachmann A."/>
            <person name="Hughes D.P."/>
        </authorList>
    </citation>
    <scope>NUCLEOTIDE SEQUENCE [LARGE SCALE GENOMIC DNA]</scope>
    <source>
        <strain evidence="1 2">SC16a</strain>
    </source>
</reference>
<evidence type="ECO:0000313" key="1">
    <source>
        <dbReference type="EMBL" id="PFH63364.1"/>
    </source>
</evidence>
<reference evidence="1 2" key="2">
    <citation type="journal article" date="2017" name="Sci. Rep.">
        <title>Ant-infecting Ophiocordyceps genomes reveal a high diversity of potential behavioral manipulation genes and a possible major role for enterotoxins.</title>
        <authorList>
            <person name="de Bekker C."/>
            <person name="Ohm R.A."/>
            <person name="Evans H.C."/>
            <person name="Brachmann A."/>
            <person name="Hughes D.P."/>
        </authorList>
    </citation>
    <scope>NUCLEOTIDE SEQUENCE [LARGE SCALE GENOMIC DNA]</scope>
    <source>
        <strain evidence="1 2">SC16a</strain>
    </source>
</reference>
<name>A0A2A9PQV6_OPHUN</name>
<organism evidence="1 2">
    <name type="scientific">Ophiocordyceps unilateralis</name>
    <name type="common">Zombie-ant fungus</name>
    <name type="synonym">Torrubia unilateralis</name>
    <dbReference type="NCBI Taxonomy" id="268505"/>
    <lineage>
        <taxon>Eukaryota</taxon>
        <taxon>Fungi</taxon>
        <taxon>Dikarya</taxon>
        <taxon>Ascomycota</taxon>
        <taxon>Pezizomycotina</taxon>
        <taxon>Sordariomycetes</taxon>
        <taxon>Hypocreomycetidae</taxon>
        <taxon>Hypocreales</taxon>
        <taxon>Ophiocordycipitaceae</taxon>
        <taxon>Ophiocordyceps</taxon>
    </lineage>
</organism>
<protein>
    <submittedName>
        <fullName evidence="1">Uncharacterized protein</fullName>
    </submittedName>
</protein>
<sequence length="77" mass="8705">MRKPNFDKLNSIRPVEVFCQVSALSHPRDRCNGVPQIYRGKVFLAGYDIRVSVGMAPLAPQQKKQRDLRHREAVTGG</sequence>
<gene>
    <name evidence="1" type="ORF">XA68_12328</name>
</gene>
<dbReference type="AlphaFoldDB" id="A0A2A9PQV6"/>
<accession>A0A2A9PQV6</accession>
<dbReference type="Proteomes" id="UP000037136">
    <property type="component" value="Unassembled WGS sequence"/>
</dbReference>
<comment type="caution">
    <text evidence="1">The sequence shown here is derived from an EMBL/GenBank/DDBJ whole genome shotgun (WGS) entry which is preliminary data.</text>
</comment>
<evidence type="ECO:0000313" key="2">
    <source>
        <dbReference type="Proteomes" id="UP000037136"/>
    </source>
</evidence>